<proteinExistence type="predicted"/>
<dbReference type="Proteomes" id="UP000827976">
    <property type="component" value="Chromosome 12"/>
</dbReference>
<keyword evidence="1" id="KW-0723">Serine/threonine-protein kinase</keyword>
<sequence>MDPEENSLPLPNQHQFHTSMDFKSSLCLQLTFLQPQNKIKPTILSLPPCISSIPSLIMNTLTLSFLILLPLLFLNANISSAQSSKQNNNIILLSCGLPTPNISDGTRTWTSDKGTIYSPSLNSDSALNANSQQSGVPQVPYLTARIFTSNFTYHFPLKPGRIFLRLYFYPSDYSHFSASNALFSVTAGTTTLLHNFSVSQTADALTYSYLILEFSLNITSSPLNLTFSPSPSSNRSYYALINGIEIIPFDGGLFTFTSSGRVNGGSPLLVSGGSVTPYFFDPSWALQTVYRLNVGGKPISPEQDSGTLYRSWDKDDNYIEGAGYGVTYTADNNVSINYSKSLPEYIAPETVYSNARSMGPNPTINLQSNLSWIFPVDNGFYYLVRFHFCEIQNYFTLTNQRSFFIYINNQTAQTETDVIAMSGGIGNPIYEDFVTVIPGVGRSNLWIELHPDTSTNPQYYDAILNGLEVFKLEDGYHNLAGPNPDPAPKSDGDASRVFPPPSHIGSHKALVIAGGVVGGGAVIVSILLFIFRRRLQKKTVAGAGHDKELSSLSPLVLFDTSHSKTSGGTAATGSTPKSLPSNLCRHFTFTEILIATDGFSEDLLIGVGGFGKVFKGELPGVGGRTTMVAIKRGNPMAEQGLHEFQTEIEMLSKLRHRHLVSLIGYCDDNNEMILVYDFMSYGTLREHLYKSSRPPLPWKLRLEICIGAARGLHYLHTGAKNTIIHRDVKTTNILLDDKWIAKVSDFGLSKADLSLDNTHVSTVVKGTMGYLDPEYYRRQQLTEKSDVYSFGVVLLEVLCARPPIMTSLPREQVSLANWVTKCKEKGMLESIIDPYLDGRIARQCLKKYVETAEKCLSDKGSERPSMGDVLWNLEFALQLQESAEDSSGLIGKGSSKGSGGDGDGDGDGDGGVGGGGGGGVGGGLDSRSAEEMSITTSSSNVISGTTSSSELSFASQGSSGLTPTGVFSMLANPRGR</sequence>
<keyword evidence="2" id="KW-1185">Reference proteome</keyword>
<gene>
    <name evidence="1" type="ORF">IHE45_12G059900</name>
</gene>
<comment type="caution">
    <text evidence="1">The sequence shown here is derived from an EMBL/GenBank/DDBJ whole genome shotgun (WGS) entry which is preliminary data.</text>
</comment>
<protein>
    <submittedName>
        <fullName evidence="1">Non-specific serine/threonine protein kinase protein</fullName>
        <ecNumber evidence="1">2.7.11.1</ecNumber>
    </submittedName>
</protein>
<accession>A0ACB7V2A2</accession>
<keyword evidence="1" id="KW-0418">Kinase</keyword>
<evidence type="ECO:0000313" key="1">
    <source>
        <dbReference type="EMBL" id="KAH7667467.1"/>
    </source>
</evidence>
<keyword evidence="1" id="KW-0808">Transferase</keyword>
<dbReference type="EC" id="2.7.11.1" evidence="1"/>
<evidence type="ECO:0000313" key="2">
    <source>
        <dbReference type="Proteomes" id="UP000827976"/>
    </source>
</evidence>
<organism evidence="1 2">
    <name type="scientific">Dioscorea alata</name>
    <name type="common">Purple yam</name>
    <dbReference type="NCBI Taxonomy" id="55571"/>
    <lineage>
        <taxon>Eukaryota</taxon>
        <taxon>Viridiplantae</taxon>
        <taxon>Streptophyta</taxon>
        <taxon>Embryophyta</taxon>
        <taxon>Tracheophyta</taxon>
        <taxon>Spermatophyta</taxon>
        <taxon>Magnoliopsida</taxon>
        <taxon>Liliopsida</taxon>
        <taxon>Dioscoreales</taxon>
        <taxon>Dioscoreaceae</taxon>
        <taxon>Dioscorea</taxon>
    </lineage>
</organism>
<name>A0ACB7V2A2_DIOAL</name>
<reference evidence="2" key="1">
    <citation type="journal article" date="2022" name="Nat. Commun.">
        <title>Chromosome evolution and the genetic basis of agronomically important traits in greater yam.</title>
        <authorList>
            <person name="Bredeson J.V."/>
            <person name="Lyons J.B."/>
            <person name="Oniyinde I.O."/>
            <person name="Okereke N.R."/>
            <person name="Kolade O."/>
            <person name="Nnabue I."/>
            <person name="Nwadili C.O."/>
            <person name="Hribova E."/>
            <person name="Parker M."/>
            <person name="Nwogha J."/>
            <person name="Shu S."/>
            <person name="Carlson J."/>
            <person name="Kariba R."/>
            <person name="Muthemba S."/>
            <person name="Knop K."/>
            <person name="Barton G.J."/>
            <person name="Sherwood A.V."/>
            <person name="Lopez-Montes A."/>
            <person name="Asiedu R."/>
            <person name="Jamnadass R."/>
            <person name="Muchugi A."/>
            <person name="Goodstein D."/>
            <person name="Egesi C.N."/>
            <person name="Featherston J."/>
            <person name="Asfaw A."/>
            <person name="Simpson G.G."/>
            <person name="Dolezel J."/>
            <person name="Hendre P.S."/>
            <person name="Van Deynze A."/>
            <person name="Kumar P.L."/>
            <person name="Obidiegwu J.E."/>
            <person name="Bhattacharjee R."/>
            <person name="Rokhsar D.S."/>
        </authorList>
    </citation>
    <scope>NUCLEOTIDE SEQUENCE [LARGE SCALE GENOMIC DNA]</scope>
    <source>
        <strain evidence="2">cv. TDa95/00328</strain>
    </source>
</reference>
<dbReference type="EMBL" id="CM037022">
    <property type="protein sequence ID" value="KAH7667467.1"/>
    <property type="molecule type" value="Genomic_DNA"/>
</dbReference>